<dbReference type="STRING" id="1123404.SAMN02745784_01108"/>
<accession>A0A1M4UIS7</accession>
<dbReference type="GO" id="GO:0016491">
    <property type="term" value="F:oxidoreductase activity"/>
    <property type="evidence" value="ECO:0007669"/>
    <property type="project" value="InterPro"/>
</dbReference>
<dbReference type="Pfam" id="PF01315">
    <property type="entry name" value="Ald_Xan_dh_C"/>
    <property type="match status" value="1"/>
</dbReference>
<dbReference type="SUPFAM" id="SSF54665">
    <property type="entry name" value="CO dehydrogenase molybdoprotein N-domain-like"/>
    <property type="match status" value="1"/>
</dbReference>
<dbReference type="Gene3D" id="3.30.365.10">
    <property type="entry name" value="Aldehyde oxidase/xanthine dehydrogenase, molybdopterin binding domain"/>
    <property type="match status" value="3"/>
</dbReference>
<dbReference type="InterPro" id="IPR000674">
    <property type="entry name" value="Ald_Oxase/Xan_DH_a/b"/>
</dbReference>
<protein>
    <submittedName>
        <fullName evidence="2">Purine hydroxylase alpha subunit apoprotein</fullName>
    </submittedName>
</protein>
<dbReference type="EMBL" id="FQTY01000003">
    <property type="protein sequence ID" value="SHE56554.1"/>
    <property type="molecule type" value="Genomic_DNA"/>
</dbReference>
<dbReference type="AlphaFoldDB" id="A0A1M4UIS7"/>
<dbReference type="SUPFAM" id="SSF56003">
    <property type="entry name" value="Molybdenum cofactor-binding domain"/>
    <property type="match status" value="1"/>
</dbReference>
<dbReference type="GeneID" id="90996776"/>
<dbReference type="InterPro" id="IPR036856">
    <property type="entry name" value="Ald_Oxase/Xan_DH_a/b_sf"/>
</dbReference>
<keyword evidence="3" id="KW-1185">Reference proteome</keyword>
<proteinExistence type="predicted"/>
<dbReference type="SMART" id="SM01008">
    <property type="entry name" value="Ald_Xan_dh_C"/>
    <property type="match status" value="1"/>
</dbReference>
<feature type="domain" description="Aldehyde oxidase/xanthine dehydrogenase a/b hammerhead" evidence="1">
    <location>
        <begin position="20"/>
        <end position="125"/>
    </location>
</feature>
<name>A0A1M4UIS7_9FIRM</name>
<evidence type="ECO:0000259" key="1">
    <source>
        <dbReference type="SMART" id="SM01008"/>
    </source>
</evidence>
<dbReference type="GO" id="GO:0005506">
    <property type="term" value="F:iron ion binding"/>
    <property type="evidence" value="ECO:0007669"/>
    <property type="project" value="InterPro"/>
</dbReference>
<evidence type="ECO:0000313" key="2">
    <source>
        <dbReference type="EMBL" id="SHE56554.1"/>
    </source>
</evidence>
<dbReference type="Proteomes" id="UP000184114">
    <property type="component" value="Unassembled WGS sequence"/>
</dbReference>
<dbReference type="RefSeq" id="WP_072974061.1">
    <property type="nucleotide sequence ID" value="NZ_FQTY01000003.1"/>
</dbReference>
<dbReference type="Pfam" id="PF02738">
    <property type="entry name" value="MoCoBD_1"/>
    <property type="match status" value="1"/>
</dbReference>
<dbReference type="PANTHER" id="PTHR11908:SF157">
    <property type="entry name" value="XANTHINE DEHYDROGENASE SUBUNIT D-RELATED"/>
    <property type="match status" value="1"/>
</dbReference>
<sequence>MELNVIGKNIIRVDAYSKVTGKAVYPQDIYLDNMAYGKTLRSKKPHAKITVDISEAEKVNGVLKVFTYKDVPRENSHGVVFKDHEVFASEKVIRIGEPIAFIVGENQKACEEAYKKIKVNYEELPAVFDPIEAMKENSPKVHGDSNIIFHYKLRHGDIEEGKKKCKYIVENIYKSPMAEHAFLQPEAGVSYIEEDGTVVVAVATQYPHYDREEVAINLGLPEEKVKIINTAVGGAFGAREDISPQIHLALAAMVLKRPVKVIYSREESFLTHSKRHPMIMKYKTGADENGILQYMEAEIIGDSGAHCSWAINVLRKAGVHATGPYVIPNVKVDTYAVYTNNPFTGAMRGFGATQVPMAHEQQIDMLAEKLGMDPVEIRMKNIFRKGSMTATGQILTDSVPLDKCIEIVEEDFQFSRRFEEVLA</sequence>
<reference evidence="3" key="1">
    <citation type="submission" date="2016-11" db="EMBL/GenBank/DDBJ databases">
        <authorList>
            <person name="Varghese N."/>
            <person name="Submissions S."/>
        </authorList>
    </citation>
    <scope>NUCLEOTIDE SEQUENCE [LARGE SCALE GENOMIC DNA]</scope>
    <source>
        <strain evidence="3">DSM 18095</strain>
    </source>
</reference>
<dbReference type="PANTHER" id="PTHR11908">
    <property type="entry name" value="XANTHINE DEHYDROGENASE"/>
    <property type="match status" value="1"/>
</dbReference>
<dbReference type="InterPro" id="IPR008274">
    <property type="entry name" value="AldOxase/xan_DH_MoCoBD1"/>
</dbReference>
<dbReference type="InterPro" id="IPR037165">
    <property type="entry name" value="AldOxase/xan_DH_Mopterin-bd_sf"/>
</dbReference>
<gene>
    <name evidence="2" type="ORF">SAMN02745784_01108</name>
</gene>
<dbReference type="InterPro" id="IPR016208">
    <property type="entry name" value="Ald_Oxase/xanthine_DH-like"/>
</dbReference>
<dbReference type="Gene3D" id="3.90.1170.50">
    <property type="entry name" value="Aldehyde oxidase/xanthine dehydrogenase, a/b hammerhead"/>
    <property type="match status" value="1"/>
</dbReference>
<organism evidence="2 3">
    <name type="scientific">Tissierella praeacuta DSM 18095</name>
    <dbReference type="NCBI Taxonomy" id="1123404"/>
    <lineage>
        <taxon>Bacteria</taxon>
        <taxon>Bacillati</taxon>
        <taxon>Bacillota</taxon>
        <taxon>Tissierellia</taxon>
        <taxon>Tissierellales</taxon>
        <taxon>Tissierellaceae</taxon>
        <taxon>Tissierella</taxon>
    </lineage>
</organism>
<evidence type="ECO:0000313" key="3">
    <source>
        <dbReference type="Proteomes" id="UP000184114"/>
    </source>
</evidence>